<comment type="catalytic activity">
    <reaction evidence="11 14">
        <text>a 2'-deoxyribonucleoside 5'-diphosphate + ATP = a 2'-deoxyribonucleoside 5'-triphosphate + ADP</text>
        <dbReference type="Rhea" id="RHEA:44640"/>
        <dbReference type="ChEBI" id="CHEBI:30616"/>
        <dbReference type="ChEBI" id="CHEBI:61560"/>
        <dbReference type="ChEBI" id="CHEBI:73316"/>
        <dbReference type="ChEBI" id="CHEBI:456216"/>
        <dbReference type="EC" id="2.7.4.6"/>
    </reaction>
</comment>
<dbReference type="EC" id="2.7.4.6" evidence="11 14"/>
<comment type="subcellular location">
    <subcellularLocation>
        <location evidence="11">Cytoplasm</location>
    </subcellularLocation>
</comment>
<evidence type="ECO:0000256" key="14">
    <source>
        <dbReference type="RuleBase" id="RU004013"/>
    </source>
</evidence>
<dbReference type="PANTHER" id="PTHR11349">
    <property type="entry name" value="NUCLEOSIDE DIPHOSPHATE KINASE"/>
    <property type="match status" value="1"/>
</dbReference>
<keyword evidence="11" id="KW-0460">Magnesium</keyword>
<feature type="binding site" evidence="11 12">
    <location>
        <position position="87"/>
    </location>
    <ligand>
        <name>ATP</name>
        <dbReference type="ChEBI" id="CHEBI:30616"/>
    </ligand>
</feature>
<evidence type="ECO:0000256" key="12">
    <source>
        <dbReference type="PROSITE-ProRule" id="PRU00706"/>
    </source>
</evidence>
<dbReference type="SUPFAM" id="SSF54919">
    <property type="entry name" value="Nucleoside diphosphate kinase, NDK"/>
    <property type="match status" value="1"/>
</dbReference>
<evidence type="ECO:0000256" key="10">
    <source>
        <dbReference type="ARBA" id="ARBA00047945"/>
    </source>
</evidence>
<dbReference type="CDD" id="cd04413">
    <property type="entry name" value="NDPk_I"/>
    <property type="match status" value="1"/>
</dbReference>
<keyword evidence="5 11" id="KW-0547">Nucleotide-binding</keyword>
<dbReference type="InterPro" id="IPR023005">
    <property type="entry name" value="Nucleoside_diP_kinase_AS"/>
</dbReference>
<evidence type="ECO:0000256" key="5">
    <source>
        <dbReference type="ARBA" id="ARBA00022741"/>
    </source>
</evidence>
<gene>
    <name evidence="11" type="primary">ndk</name>
    <name evidence="16" type="ORF">SAMN05443507_1339</name>
</gene>
<evidence type="ECO:0000313" key="16">
    <source>
        <dbReference type="EMBL" id="SHL03392.1"/>
    </source>
</evidence>
<keyword evidence="7 11" id="KW-0067">ATP-binding</keyword>
<dbReference type="HAMAP" id="MF_00451">
    <property type="entry name" value="NDP_kinase"/>
    <property type="match status" value="1"/>
</dbReference>
<evidence type="ECO:0000256" key="6">
    <source>
        <dbReference type="ARBA" id="ARBA00022777"/>
    </source>
</evidence>
<keyword evidence="4 11" id="KW-0808">Transferase</keyword>
<organism evidence="16 17">
    <name type="scientific">Alicyclobacillus tolerans</name>
    <dbReference type="NCBI Taxonomy" id="90970"/>
    <lineage>
        <taxon>Bacteria</taxon>
        <taxon>Bacillati</taxon>
        <taxon>Bacillota</taxon>
        <taxon>Bacilli</taxon>
        <taxon>Bacillales</taxon>
        <taxon>Alicyclobacillaceae</taxon>
        <taxon>Alicyclobacillus</taxon>
    </lineage>
</organism>
<dbReference type="GO" id="GO:0005524">
    <property type="term" value="F:ATP binding"/>
    <property type="evidence" value="ECO:0007669"/>
    <property type="project" value="UniProtKB-UniRule"/>
</dbReference>
<comment type="similarity">
    <text evidence="2 11 12 13">Belongs to the NDK family.</text>
</comment>
<dbReference type="GO" id="GO:0006183">
    <property type="term" value="P:GTP biosynthetic process"/>
    <property type="evidence" value="ECO:0007669"/>
    <property type="project" value="UniProtKB-UniRule"/>
</dbReference>
<comment type="function">
    <text evidence="11">Major role in the synthesis of nucleoside triphosphates other than ATP. The ATP gamma phosphate is transferred to the NDP beta phosphate via a ping-pong mechanism, using a phosphorylated active-site intermediate.</text>
</comment>
<dbReference type="PRINTS" id="PR01243">
    <property type="entry name" value="NUCDPKINASE"/>
</dbReference>
<dbReference type="Proteomes" id="UP000184016">
    <property type="component" value="Unassembled WGS sequence"/>
</dbReference>
<keyword evidence="17" id="KW-1185">Reference proteome</keyword>
<dbReference type="EMBL" id="FRAF01000033">
    <property type="protein sequence ID" value="SHL03392.1"/>
    <property type="molecule type" value="Genomic_DNA"/>
</dbReference>
<feature type="binding site" evidence="11 12">
    <location>
        <position position="104"/>
    </location>
    <ligand>
        <name>ATP</name>
        <dbReference type="ChEBI" id="CHEBI:30616"/>
    </ligand>
</feature>
<feature type="domain" description="Nucleoside diphosphate kinase-like" evidence="15">
    <location>
        <begin position="3"/>
        <end position="140"/>
    </location>
</feature>
<dbReference type="GO" id="GO:0006241">
    <property type="term" value="P:CTP biosynthetic process"/>
    <property type="evidence" value="ECO:0007669"/>
    <property type="project" value="UniProtKB-UniRule"/>
</dbReference>
<feature type="binding site" evidence="11 12">
    <location>
        <position position="59"/>
    </location>
    <ligand>
        <name>ATP</name>
        <dbReference type="ChEBI" id="CHEBI:30616"/>
    </ligand>
</feature>
<keyword evidence="3 11" id="KW-0597">Phosphoprotein</keyword>
<dbReference type="STRING" id="1830138.SAMN05443507_1339"/>
<comment type="cofactor">
    <cofactor evidence="1 11">
        <name>Mg(2+)</name>
        <dbReference type="ChEBI" id="CHEBI:18420"/>
    </cofactor>
</comment>
<protein>
    <recommendedName>
        <fullName evidence="11 14">Nucleoside diphosphate kinase</fullName>
        <shortName evidence="11">NDK</shortName>
        <shortName evidence="11">NDP kinase</shortName>
        <ecNumber evidence="11 14">2.7.4.6</ecNumber>
    </recommendedName>
    <alternativeName>
        <fullName evidence="11">Nucleoside-2-P kinase</fullName>
    </alternativeName>
</protein>
<dbReference type="Gene3D" id="3.30.70.141">
    <property type="entry name" value="Nucleoside diphosphate kinase-like domain"/>
    <property type="match status" value="1"/>
</dbReference>
<evidence type="ECO:0000313" key="17">
    <source>
        <dbReference type="Proteomes" id="UP000184016"/>
    </source>
</evidence>
<evidence type="ECO:0000256" key="13">
    <source>
        <dbReference type="RuleBase" id="RU004011"/>
    </source>
</evidence>
<dbReference type="PROSITE" id="PS51374">
    <property type="entry name" value="NDPK_LIKE"/>
    <property type="match status" value="1"/>
</dbReference>
<comment type="function">
    <text evidence="9">(Microbial infection) Catalyzes the phosphorylation of dZDP to dZTP, when the bacterium is infected by a phage that produces the substrate for the synthesis of dZTP (2- amino-2'-deoxyadenosine 5'-triphosphate), which is then used by the phage as a DNA polymerase substrate.</text>
</comment>
<dbReference type="GO" id="GO:0004550">
    <property type="term" value="F:nucleoside diphosphate kinase activity"/>
    <property type="evidence" value="ECO:0007669"/>
    <property type="project" value="UniProtKB-UniRule"/>
</dbReference>
<dbReference type="GO" id="GO:0006228">
    <property type="term" value="P:UTP biosynthetic process"/>
    <property type="evidence" value="ECO:0007669"/>
    <property type="project" value="UniProtKB-UniRule"/>
</dbReference>
<feature type="binding site" evidence="11 12">
    <location>
        <position position="93"/>
    </location>
    <ligand>
        <name>ATP</name>
        <dbReference type="ChEBI" id="CHEBI:30616"/>
    </ligand>
</feature>
<dbReference type="PROSITE" id="PS00469">
    <property type="entry name" value="NDPK"/>
    <property type="match status" value="1"/>
</dbReference>
<evidence type="ECO:0000256" key="9">
    <source>
        <dbReference type="ARBA" id="ARBA00024802"/>
    </source>
</evidence>
<dbReference type="NCBIfam" id="NF001908">
    <property type="entry name" value="PRK00668.1"/>
    <property type="match status" value="1"/>
</dbReference>
<keyword evidence="6 11" id="KW-0418">Kinase</keyword>
<keyword evidence="8 11" id="KW-0546">Nucleotide metabolism</keyword>
<evidence type="ECO:0000256" key="11">
    <source>
        <dbReference type="HAMAP-Rule" id="MF_00451"/>
    </source>
</evidence>
<dbReference type="InterPro" id="IPR034907">
    <property type="entry name" value="NDK-like_dom"/>
</dbReference>
<name>A0A1M6XBQ6_9BACL</name>
<comment type="catalytic activity">
    <reaction evidence="11">
        <text>a ribonucleoside 5'-diphosphate + ATP = a ribonucleoside 5'-triphosphate + ADP</text>
        <dbReference type="Rhea" id="RHEA:18113"/>
        <dbReference type="ChEBI" id="CHEBI:30616"/>
        <dbReference type="ChEBI" id="CHEBI:57930"/>
        <dbReference type="ChEBI" id="CHEBI:61557"/>
        <dbReference type="ChEBI" id="CHEBI:456216"/>
        <dbReference type="EC" id="2.7.4.6"/>
    </reaction>
</comment>
<dbReference type="InterPro" id="IPR001564">
    <property type="entry name" value="Nucleoside_diP_kinase"/>
</dbReference>
<keyword evidence="11" id="KW-0963">Cytoplasm</keyword>
<dbReference type="Pfam" id="PF00334">
    <property type="entry name" value="NDK"/>
    <property type="match status" value="1"/>
</dbReference>
<evidence type="ECO:0000256" key="4">
    <source>
        <dbReference type="ARBA" id="ARBA00022679"/>
    </source>
</evidence>
<dbReference type="InterPro" id="IPR036850">
    <property type="entry name" value="NDK-like_dom_sf"/>
</dbReference>
<accession>A0A1M6XBQ6</accession>
<dbReference type="SMART" id="SM00562">
    <property type="entry name" value="NDK"/>
    <property type="match status" value="1"/>
</dbReference>
<proteinExistence type="inferred from homology"/>
<sequence>MAIEKTFVMIKPDGVQRGLIGEIVGRFEKKGLKLVAAKLLAVDSKTAEAHYAEHKERPFFGELVSFITSSPVFAMVWEGENAVSVVRSMMGKTNPVDSAPGTIRGDFGLSIGMNIIHGSDSVENANREIGLWFAENTLTYSKSGDVWIQ</sequence>
<dbReference type="GO" id="GO:0046872">
    <property type="term" value="F:metal ion binding"/>
    <property type="evidence" value="ECO:0007669"/>
    <property type="project" value="UniProtKB-KW"/>
</dbReference>
<evidence type="ECO:0000256" key="1">
    <source>
        <dbReference type="ARBA" id="ARBA00001946"/>
    </source>
</evidence>
<evidence type="ECO:0000256" key="2">
    <source>
        <dbReference type="ARBA" id="ARBA00008142"/>
    </source>
</evidence>
<dbReference type="GO" id="GO:0005737">
    <property type="term" value="C:cytoplasm"/>
    <property type="evidence" value="ECO:0007669"/>
    <property type="project" value="UniProtKB-SubCell"/>
</dbReference>
<dbReference type="FunFam" id="3.30.70.141:FF:000002">
    <property type="entry name" value="Nucleoside diphosphate kinase"/>
    <property type="match status" value="1"/>
</dbReference>
<evidence type="ECO:0000256" key="8">
    <source>
        <dbReference type="ARBA" id="ARBA00023080"/>
    </source>
</evidence>
<feature type="active site" description="Pros-phosphohistidine intermediate" evidence="11 12">
    <location>
        <position position="117"/>
    </location>
</feature>
<comment type="subunit">
    <text evidence="11">Homotetramer.</text>
</comment>
<comment type="catalytic activity">
    <reaction evidence="10">
        <text>dZDP + ATP = dZTP + ADP</text>
        <dbReference type="Rhea" id="RHEA:67644"/>
        <dbReference type="ChEBI" id="CHEBI:30616"/>
        <dbReference type="ChEBI" id="CHEBI:172929"/>
        <dbReference type="ChEBI" id="CHEBI:172931"/>
        <dbReference type="ChEBI" id="CHEBI:456216"/>
    </reaction>
</comment>
<feature type="binding site" evidence="11 12">
    <location>
        <position position="114"/>
    </location>
    <ligand>
        <name>ATP</name>
        <dbReference type="ChEBI" id="CHEBI:30616"/>
    </ligand>
</feature>
<evidence type="ECO:0000259" key="15">
    <source>
        <dbReference type="SMART" id="SM00562"/>
    </source>
</evidence>
<dbReference type="AlphaFoldDB" id="A0A1M6XBQ6"/>
<reference evidence="17" key="1">
    <citation type="submission" date="2016-11" db="EMBL/GenBank/DDBJ databases">
        <authorList>
            <person name="Varghese N."/>
            <person name="Submissions S."/>
        </authorList>
    </citation>
    <scope>NUCLEOTIDE SEQUENCE [LARGE SCALE GENOMIC DNA]</scope>
    <source>
        <strain evidence="17">USBA-503</strain>
    </source>
</reference>
<keyword evidence="11" id="KW-0479">Metal-binding</keyword>
<evidence type="ECO:0000256" key="7">
    <source>
        <dbReference type="ARBA" id="ARBA00022840"/>
    </source>
</evidence>
<evidence type="ECO:0000256" key="3">
    <source>
        <dbReference type="ARBA" id="ARBA00022553"/>
    </source>
</evidence>
<feature type="binding site" evidence="11 12">
    <location>
        <position position="11"/>
    </location>
    <ligand>
        <name>ATP</name>
        <dbReference type="ChEBI" id="CHEBI:30616"/>
    </ligand>
</feature>